<evidence type="ECO:0000259" key="3">
    <source>
        <dbReference type="Pfam" id="PF11774"/>
    </source>
</evidence>
<feature type="domain" description="Lsr2 dimerization" evidence="3">
    <location>
        <begin position="1"/>
        <end position="58"/>
    </location>
</feature>
<dbReference type="InterPro" id="IPR036625">
    <property type="entry name" value="E3-bd_dom_sf"/>
</dbReference>
<keyword evidence="6" id="KW-1185">Reference proteome</keyword>
<dbReference type="Gene3D" id="4.10.320.10">
    <property type="entry name" value="E3-binding domain"/>
    <property type="match status" value="1"/>
</dbReference>
<feature type="compositionally biased region" description="Low complexity" evidence="2">
    <location>
        <begin position="60"/>
        <end position="77"/>
    </location>
</feature>
<feature type="domain" description="Lsr2 DNA-binding" evidence="4">
    <location>
        <begin position="76"/>
        <end position="110"/>
    </location>
</feature>
<comment type="caution">
    <text evidence="5">The sequence shown here is derived from an EMBL/GenBank/DDBJ whole genome shotgun (WGS) entry which is preliminary data.</text>
</comment>
<feature type="region of interest" description="Disordered" evidence="2">
    <location>
        <begin position="54"/>
        <end position="81"/>
    </location>
</feature>
<sequence length="111" mass="12028">MAQKVRVLLIDDLDGSDAVETVTFALDGVTYEIDLNESNAAGIRESFASWIGHARRSGGRRSTGTARRSSGTSRGASDAGKIREWARENGFQVSDRGRVSAEIREAYAKAH</sequence>
<evidence type="ECO:0000313" key="6">
    <source>
        <dbReference type="Proteomes" id="UP000504882"/>
    </source>
</evidence>
<dbReference type="InterPro" id="IPR055370">
    <property type="entry name" value="Lsr2_DNA-bd"/>
</dbReference>
<dbReference type="Pfam" id="PF23359">
    <property type="entry name" value="Lsr2_DNA-bd"/>
    <property type="match status" value="1"/>
</dbReference>
<keyword evidence="1" id="KW-0238">DNA-binding</keyword>
<name>A0ABY2E565_9MICO</name>
<proteinExistence type="predicted"/>
<dbReference type="Proteomes" id="UP000504882">
    <property type="component" value="Unassembled WGS sequence"/>
</dbReference>
<dbReference type="InterPro" id="IPR024412">
    <property type="entry name" value="Lsr2_dim_dom"/>
</dbReference>
<dbReference type="EMBL" id="SMNA01000005">
    <property type="protein sequence ID" value="TDE94245.1"/>
    <property type="molecule type" value="Genomic_DNA"/>
</dbReference>
<reference evidence="5 6" key="1">
    <citation type="submission" date="2019-03" db="EMBL/GenBank/DDBJ databases">
        <title>Genomic features of bacteria from cold environments.</title>
        <authorList>
            <person name="Shen L."/>
        </authorList>
    </citation>
    <scope>NUCLEOTIDE SEQUENCE [LARGE SCALE GENOMIC DNA]</scope>
    <source>
        <strain evidence="6">T3246-1</strain>
    </source>
</reference>
<dbReference type="RefSeq" id="WP_133107971.1">
    <property type="nucleotide sequence ID" value="NZ_SMNA01000005.1"/>
</dbReference>
<accession>A0ABY2E565</accession>
<dbReference type="Gene3D" id="3.30.60.230">
    <property type="entry name" value="Lsr2, dimerization domain"/>
    <property type="match status" value="1"/>
</dbReference>
<evidence type="ECO:0000256" key="2">
    <source>
        <dbReference type="SAM" id="MobiDB-lite"/>
    </source>
</evidence>
<dbReference type="InterPro" id="IPR042261">
    <property type="entry name" value="Lsr2-like_dimerization"/>
</dbReference>
<evidence type="ECO:0000313" key="5">
    <source>
        <dbReference type="EMBL" id="TDE94245.1"/>
    </source>
</evidence>
<dbReference type="Pfam" id="PF11774">
    <property type="entry name" value="Lsr2"/>
    <property type="match status" value="1"/>
</dbReference>
<evidence type="ECO:0000259" key="4">
    <source>
        <dbReference type="Pfam" id="PF23359"/>
    </source>
</evidence>
<evidence type="ECO:0000256" key="1">
    <source>
        <dbReference type="ARBA" id="ARBA00023125"/>
    </source>
</evidence>
<gene>
    <name evidence="5" type="ORF">EXU48_12490</name>
</gene>
<protein>
    <submittedName>
        <fullName evidence="5">Lsr2 family protein</fullName>
    </submittedName>
</protein>
<organism evidence="5 6">
    <name type="scientific">Occultella glacieicola</name>
    <dbReference type="NCBI Taxonomy" id="2518684"/>
    <lineage>
        <taxon>Bacteria</taxon>
        <taxon>Bacillati</taxon>
        <taxon>Actinomycetota</taxon>
        <taxon>Actinomycetes</taxon>
        <taxon>Micrococcales</taxon>
        <taxon>Ruaniaceae</taxon>
        <taxon>Occultella</taxon>
    </lineage>
</organism>